<protein>
    <recommendedName>
        <fullName evidence="2">Cullin N-terminal domain-containing protein</fullName>
    </recommendedName>
</protein>
<evidence type="ECO:0000256" key="1">
    <source>
        <dbReference type="ARBA" id="ARBA00006019"/>
    </source>
</evidence>
<dbReference type="GO" id="GO:0031625">
    <property type="term" value="F:ubiquitin protein ligase binding"/>
    <property type="evidence" value="ECO:0007669"/>
    <property type="project" value="InterPro"/>
</dbReference>
<evidence type="ECO:0000313" key="4">
    <source>
        <dbReference type="Proteomes" id="UP000054282"/>
    </source>
</evidence>
<dbReference type="EMBL" id="DS016685">
    <property type="protein sequence ID" value="KOB87803.1"/>
    <property type="molecule type" value="Genomic_DNA"/>
</dbReference>
<proteinExistence type="inferred from homology"/>
<name>A0A0L7M4R4_PLAF4</name>
<dbReference type="Pfam" id="PF00888">
    <property type="entry name" value="Cullin"/>
    <property type="match status" value="1"/>
</dbReference>
<accession>A0A0L7M4R4</accession>
<dbReference type="AlphaFoldDB" id="A0A0L7M4R4"/>
<evidence type="ECO:0000259" key="2">
    <source>
        <dbReference type="Pfam" id="PF00888"/>
    </source>
</evidence>
<dbReference type="OrthoDB" id="27073at2759"/>
<sequence>MCCNFFDPTQIFNYLWKKYINQYVIIKNMFISSICNYLTYDKIYCETYFYEYVCVNICNKYATKRYNLKKNQINYIERLQNIQKNYQVNNEATNKQTNKINKKDCINKKEIPTENITYKTKEEEHIQRGDHNNNNNYNNSYDNNNYSDDIYNSNPYLDDTNHEYKNTQKKKKINDKVLSLSIKISDILNLYDDFERIYKNETYTFYKEKIEKYKKDMETLGYEECNFDFPIIVENYLCHEQIRSRKFLKEHTEITILNMLKDLLLVKNRDVLFKDSYIKYCIIKEKYDPLRSVYLYSLNLDDLENFSNIFFNVVDNIGTELVNDVINKRNNSSLLNNAIIKLINFKLNVDRIIIMSFRYSSYFMKKWREVFEHFINKGIQAETYMPIILSMYLNNLLTMYNACLRKLKKYYILNKKIKNNRSLFNNLLFEVDWNNYCTQPISETIDFYDISTDSDNMLGIKKYLRKKRKNTKKDLINFEHEEEYVKRKHMDNNIHNNDHNDNIYFNNNLYFNNDYHNNLYYDSLNINKRSDEKYFFIF</sequence>
<reference evidence="4" key="2">
    <citation type="submission" date="2006-09" db="EMBL/GenBank/DDBJ databases">
        <title>The genome sequence of Plasmodium falciparum Dd2.</title>
        <authorList>
            <consortium name="The Broad Institute Genome Sequencing Platform"/>
            <person name="Birren B."/>
            <person name="Lander E."/>
            <person name="Galagan J."/>
            <person name="Nusbaum C."/>
            <person name="Devon K."/>
            <person name="Henn M."/>
            <person name="Jaffe D."/>
            <person name="Butler J."/>
            <person name="Alvarez P."/>
            <person name="Gnerre S."/>
            <person name="Grabherr M."/>
            <person name="Kleber M."/>
            <person name="Mauceli E."/>
            <person name="Brockman W."/>
            <person name="MacCallum I.A."/>
            <person name="Rounsley S."/>
            <person name="Young S."/>
            <person name="LaButti K."/>
            <person name="Pushparaj V."/>
            <person name="DeCaprio D."/>
            <person name="Crawford M."/>
            <person name="Koehrsen M."/>
            <person name="Engels R."/>
            <person name="Montgomery P."/>
            <person name="Pearson M."/>
            <person name="Howarth C."/>
            <person name="Larson L."/>
            <person name="Luoma S."/>
            <person name="White J."/>
            <person name="Kodira C."/>
            <person name="Zeng Q."/>
            <person name="O'Leary S."/>
            <person name="Yandava C."/>
            <person name="Alvarado L."/>
            <person name="Wirth D."/>
            <person name="Volkman S."/>
            <person name="Hartl D."/>
        </authorList>
    </citation>
    <scope>NUCLEOTIDE SEQUENCE [LARGE SCALE GENOMIC DNA]</scope>
</reference>
<dbReference type="SUPFAM" id="SSF74788">
    <property type="entry name" value="Cullin repeat-like"/>
    <property type="match status" value="1"/>
</dbReference>
<gene>
    <name evidence="3" type="ORF">PFDG_05553</name>
</gene>
<dbReference type="InterPro" id="IPR001373">
    <property type="entry name" value="Cullin_N"/>
</dbReference>
<organism evidence="3 4">
    <name type="scientific">Plasmodium falciparum (isolate Dd2)</name>
    <dbReference type="NCBI Taxonomy" id="57267"/>
    <lineage>
        <taxon>Eukaryota</taxon>
        <taxon>Sar</taxon>
        <taxon>Alveolata</taxon>
        <taxon>Apicomplexa</taxon>
        <taxon>Aconoidasida</taxon>
        <taxon>Haemosporida</taxon>
        <taxon>Plasmodiidae</taxon>
        <taxon>Plasmodium</taxon>
        <taxon>Plasmodium (Laverania)</taxon>
    </lineage>
</organism>
<dbReference type="Gene3D" id="1.20.1310.10">
    <property type="entry name" value="Cullin Repeats"/>
    <property type="match status" value="2"/>
</dbReference>
<dbReference type="KEGG" id="pfd:PFDG_05553"/>
<feature type="domain" description="Cullin N-terminal" evidence="2">
    <location>
        <begin position="166"/>
        <end position="399"/>
    </location>
</feature>
<dbReference type="Proteomes" id="UP000054282">
    <property type="component" value="Unassembled WGS sequence"/>
</dbReference>
<reference evidence="4" key="1">
    <citation type="submission" date="2006-09" db="EMBL/GenBank/DDBJ databases">
        <title>Annotation of Plasmodium falciparum Dd2.</title>
        <authorList>
            <consortium name="The Broad Institute Genome Sequencing Platform"/>
            <person name="Volkman S.K."/>
            <person name="Neafsey D.E."/>
            <person name="Dash A.P."/>
            <person name="Chitnis C.E."/>
            <person name="Hartl D.L."/>
            <person name="Young S.K."/>
            <person name="Zeng Q."/>
            <person name="Koehrsen M."/>
            <person name="Alvarado L."/>
            <person name="Berlin A."/>
            <person name="Borenstein D."/>
            <person name="Chapman S.B."/>
            <person name="Chen Z."/>
            <person name="Engels R."/>
            <person name="Freedman E."/>
            <person name="Gellesch M."/>
            <person name="Goldberg J."/>
            <person name="Griggs A."/>
            <person name="Gujja S."/>
            <person name="Heilman E.R."/>
            <person name="Heiman D.I."/>
            <person name="Howarth C."/>
            <person name="Jen D."/>
            <person name="Larson L."/>
            <person name="Mehta T."/>
            <person name="Neiman D."/>
            <person name="Park D."/>
            <person name="Pearson M."/>
            <person name="Roberts A."/>
            <person name="Saif S."/>
            <person name="Shea T."/>
            <person name="Shenoy N."/>
            <person name="Sisk P."/>
            <person name="Stolte C."/>
            <person name="Sykes S."/>
            <person name="Walk T."/>
            <person name="White J."/>
            <person name="Yandava C."/>
            <person name="Haas B."/>
            <person name="Henn M.R."/>
            <person name="Nusbaum C."/>
            <person name="Birren B."/>
        </authorList>
    </citation>
    <scope>NUCLEOTIDE SEQUENCE [LARGE SCALE GENOMIC DNA]</scope>
</reference>
<evidence type="ECO:0000313" key="3">
    <source>
        <dbReference type="EMBL" id="KOB87803.1"/>
    </source>
</evidence>
<dbReference type="InterPro" id="IPR016159">
    <property type="entry name" value="Cullin_repeat-like_dom_sf"/>
</dbReference>
<dbReference type="GO" id="GO:0006511">
    <property type="term" value="P:ubiquitin-dependent protein catabolic process"/>
    <property type="evidence" value="ECO:0007669"/>
    <property type="project" value="InterPro"/>
</dbReference>
<comment type="similarity">
    <text evidence="1">Belongs to the cullin family.</text>
</comment>